<comment type="caution">
    <text evidence="6">The sequence shown here is derived from an EMBL/GenBank/DDBJ whole genome shotgun (WGS) entry which is preliminary data.</text>
</comment>
<accession>A0A927ITK4</accession>
<dbReference type="InterPro" id="IPR000914">
    <property type="entry name" value="SBP_5_dom"/>
</dbReference>
<evidence type="ECO:0000313" key="6">
    <source>
        <dbReference type="EMBL" id="MBD8065972.1"/>
    </source>
</evidence>
<name>A0A927ITK4_9HYPH</name>
<feature type="chain" id="PRO_5037472251" description="Solute-binding protein family 5 domain-containing protein" evidence="4">
    <location>
        <begin position="25"/>
        <end position="519"/>
    </location>
</feature>
<dbReference type="GO" id="GO:0015833">
    <property type="term" value="P:peptide transport"/>
    <property type="evidence" value="ECO:0007669"/>
    <property type="project" value="TreeGrafter"/>
</dbReference>
<gene>
    <name evidence="6" type="ORF">IC608_10850</name>
</gene>
<protein>
    <recommendedName>
        <fullName evidence="5">Solute-binding protein family 5 domain-containing protein</fullName>
    </recommendedName>
</protein>
<dbReference type="Gene3D" id="3.10.105.10">
    <property type="entry name" value="Dipeptide-binding Protein, Domain 3"/>
    <property type="match status" value="1"/>
</dbReference>
<keyword evidence="3 4" id="KW-0732">Signal</keyword>
<dbReference type="PANTHER" id="PTHR30290:SF38">
    <property type="entry name" value="D,D-DIPEPTIDE-BINDING PERIPLASMIC PROTEIN DDPA-RELATED"/>
    <property type="match status" value="1"/>
</dbReference>
<dbReference type="GO" id="GO:0043190">
    <property type="term" value="C:ATP-binding cassette (ABC) transporter complex"/>
    <property type="evidence" value="ECO:0007669"/>
    <property type="project" value="InterPro"/>
</dbReference>
<dbReference type="PANTHER" id="PTHR30290">
    <property type="entry name" value="PERIPLASMIC BINDING COMPONENT OF ABC TRANSPORTER"/>
    <property type="match status" value="1"/>
</dbReference>
<feature type="domain" description="Solute-binding protein family 5" evidence="5">
    <location>
        <begin position="78"/>
        <end position="427"/>
    </location>
</feature>
<evidence type="ECO:0000259" key="5">
    <source>
        <dbReference type="Pfam" id="PF00496"/>
    </source>
</evidence>
<dbReference type="GO" id="GO:0030288">
    <property type="term" value="C:outer membrane-bounded periplasmic space"/>
    <property type="evidence" value="ECO:0007669"/>
    <property type="project" value="UniProtKB-ARBA"/>
</dbReference>
<dbReference type="AlphaFoldDB" id="A0A927ITK4"/>
<evidence type="ECO:0000256" key="2">
    <source>
        <dbReference type="ARBA" id="ARBA00005695"/>
    </source>
</evidence>
<reference evidence="6" key="1">
    <citation type="submission" date="2020-09" db="EMBL/GenBank/DDBJ databases">
        <title>Genome seq and assembly of Devosia sp.</title>
        <authorList>
            <person name="Chhetri G."/>
        </authorList>
    </citation>
    <scope>NUCLEOTIDE SEQUENCE</scope>
    <source>
        <strain evidence="6">PTR5</strain>
    </source>
</reference>
<sequence>MNKFITATATVVALATATVVPVLAQDDRPILTIGVQSLSDGFDPSLNISNAGQRITASIFDKLISRAYWGNESGAGAELVPSIATAWRQVSDTQWEVDIRTDVVFQDGTPMTAEDVAFSFGEQMMWGPDRIYKAGSTYYGTFTDVSVVDEDTVSFTTKAPDPIFPARFTSPLGMVVPKAYFLEQGIEGFNLKPIGTGPYKLEEYKPDEYVRLVSNDKYWGGLPPAREIIFREIPEEAGRITGLLNGELDMIVSITPDQQAFIDSSGVATVKPVVIDNSRVVALNTFEPPMDDKYLRQALVWAVDREAIVDALWGGQNRIPHDFNFVSHGEDYLADRPNEHYDLEEAKELLAKSDYNGEELIFRIQGGYYANYEQVAQVLQQQWKEAGINVKIEIRDTFDEVTAPGKHMFAHSNGVQIPDITHPLVNIYGPEGIRVRSDAAGYSWDPSPEFLDLISKLETTVDHDARIGVYEQLLDILDDERPQIELFQAMEYYGVRNGIEWKPYSFWPMDFRSYNLKFD</sequence>
<dbReference type="RefSeq" id="WP_191775223.1">
    <property type="nucleotide sequence ID" value="NZ_JACYFU010000002.1"/>
</dbReference>
<evidence type="ECO:0000256" key="4">
    <source>
        <dbReference type="SAM" id="SignalP"/>
    </source>
</evidence>
<feature type="signal peptide" evidence="4">
    <location>
        <begin position="1"/>
        <end position="24"/>
    </location>
</feature>
<dbReference type="SUPFAM" id="SSF53850">
    <property type="entry name" value="Periplasmic binding protein-like II"/>
    <property type="match status" value="1"/>
</dbReference>
<evidence type="ECO:0000256" key="3">
    <source>
        <dbReference type="ARBA" id="ARBA00022729"/>
    </source>
</evidence>
<dbReference type="Gene3D" id="3.40.190.10">
    <property type="entry name" value="Periplasmic binding protein-like II"/>
    <property type="match status" value="1"/>
</dbReference>
<dbReference type="GO" id="GO:1904680">
    <property type="term" value="F:peptide transmembrane transporter activity"/>
    <property type="evidence" value="ECO:0007669"/>
    <property type="project" value="TreeGrafter"/>
</dbReference>
<comment type="subcellular location">
    <subcellularLocation>
        <location evidence="1">Periplasm</location>
    </subcellularLocation>
</comment>
<evidence type="ECO:0000313" key="7">
    <source>
        <dbReference type="Proteomes" id="UP000654108"/>
    </source>
</evidence>
<comment type="similarity">
    <text evidence="2">Belongs to the bacterial solute-binding protein 5 family.</text>
</comment>
<evidence type="ECO:0000256" key="1">
    <source>
        <dbReference type="ARBA" id="ARBA00004418"/>
    </source>
</evidence>
<dbReference type="Proteomes" id="UP000654108">
    <property type="component" value="Unassembled WGS sequence"/>
</dbReference>
<dbReference type="PIRSF" id="PIRSF002741">
    <property type="entry name" value="MppA"/>
    <property type="match status" value="1"/>
</dbReference>
<proteinExistence type="inferred from homology"/>
<dbReference type="EMBL" id="JACYFU010000002">
    <property type="protein sequence ID" value="MBD8065972.1"/>
    <property type="molecule type" value="Genomic_DNA"/>
</dbReference>
<dbReference type="InterPro" id="IPR039424">
    <property type="entry name" value="SBP_5"/>
</dbReference>
<dbReference type="Gene3D" id="3.90.76.10">
    <property type="entry name" value="Dipeptide-binding Protein, Domain 1"/>
    <property type="match status" value="1"/>
</dbReference>
<organism evidence="6 7">
    <name type="scientific">Devosia oryzisoli</name>
    <dbReference type="NCBI Taxonomy" id="2774138"/>
    <lineage>
        <taxon>Bacteria</taxon>
        <taxon>Pseudomonadati</taxon>
        <taxon>Pseudomonadota</taxon>
        <taxon>Alphaproteobacteria</taxon>
        <taxon>Hyphomicrobiales</taxon>
        <taxon>Devosiaceae</taxon>
        <taxon>Devosia</taxon>
    </lineage>
</organism>
<dbReference type="Pfam" id="PF00496">
    <property type="entry name" value="SBP_bac_5"/>
    <property type="match status" value="1"/>
</dbReference>
<dbReference type="InterPro" id="IPR030678">
    <property type="entry name" value="Peptide/Ni-bd"/>
</dbReference>
<keyword evidence="7" id="KW-1185">Reference proteome</keyword>